<keyword evidence="3" id="KW-0442">Lipid degradation</keyword>
<dbReference type="GO" id="GO:0005635">
    <property type="term" value="C:nuclear envelope"/>
    <property type="evidence" value="ECO:0007669"/>
    <property type="project" value="TreeGrafter"/>
</dbReference>
<sequence>LYLESGTSKLSKLHELSAGEKEATGTRKGKVLKCLQSQGVACDEKTMPNIAVLGSGGGLRAMIALLGTLVEMKKQRLLDAAMYLCGVSGSTWCMSTLYHEKDWAEKIEDLERRLRDQLSETSCDIIEEFNLVIQAAEDELFSLTDVWDAFFVYSVLKLHDWTKLSEQTDASKKGTNPYPIYAAIEYSKLSKEGKTNPGTWFEFTPHESGFPGLGAFVSTKALGSKFQGGTSTEQREERHIGYLQGLWGSAPGSMKENIRFLIGFFCEKSKISFLKCSEVHVAWSSKTWEERKAAFAELIMVFKTELQDAGAKNQMCLKQNVLVLSSTSFLLILRGKNKKKARRVHRFLPAFCLNWRSPSGRLPFALASPGFAWSVAKLLWKMAVCLCTWTWGSTHNFLYQSGVAQATCLTNKELIYLIDAGLAINSAYPLVLRSARNVKLILSFDFSSGDPFETIRSTSEYCQTNQIPFPLVDPQVIKDKDKPSGCYIFKGKDTPTVMHFPLFNMENCPANEIQLFRSKFATINMSYTKKDIEELLTKAKKNVSNNQEKILKEINEI</sequence>
<keyword evidence="1 3" id="KW-0378">Hydrolase</keyword>
<keyword evidence="2 3" id="KW-0443">Lipid metabolism</keyword>
<reference evidence="6" key="1">
    <citation type="submission" date="2011-10" db="EMBL/GenBank/DDBJ databases">
        <authorList>
            <consortium name="Soft-shell Turtle Genome Consortium"/>
        </authorList>
    </citation>
    <scope>NUCLEOTIDE SEQUENCE [LARGE SCALE GENOMIC DNA]</scope>
    <source>
        <strain evidence="6">Daiwa-1</strain>
    </source>
</reference>
<dbReference type="GO" id="GO:0005654">
    <property type="term" value="C:nucleoplasm"/>
    <property type="evidence" value="ECO:0007669"/>
    <property type="project" value="TreeGrafter"/>
</dbReference>
<name>K7FRN6_PELSI</name>
<protein>
    <recommendedName>
        <fullName evidence="4">PLA2c domain-containing protein</fullName>
    </recommendedName>
</protein>
<reference evidence="5" key="4">
    <citation type="submission" date="2025-09" db="UniProtKB">
        <authorList>
            <consortium name="Ensembl"/>
        </authorList>
    </citation>
    <scope>IDENTIFICATION</scope>
</reference>
<dbReference type="AlphaFoldDB" id="K7FRN6"/>
<dbReference type="PANTHER" id="PTHR10728">
    <property type="entry name" value="CYTOSOLIC PHOSPHOLIPASE A2"/>
    <property type="match status" value="1"/>
</dbReference>
<proteinExistence type="predicted"/>
<dbReference type="InterPro" id="IPR016035">
    <property type="entry name" value="Acyl_Trfase/lysoPLipase"/>
</dbReference>
<dbReference type="InterPro" id="IPR002642">
    <property type="entry name" value="LysoPLipase_cat_dom"/>
</dbReference>
<dbReference type="GeneTree" id="ENSGT01030000234606"/>
<feature type="domain" description="PLA2c" evidence="4">
    <location>
        <begin position="2"/>
        <end position="557"/>
    </location>
</feature>
<reference evidence="5" key="3">
    <citation type="submission" date="2025-08" db="UniProtKB">
        <authorList>
            <consortium name="Ensembl"/>
        </authorList>
    </citation>
    <scope>IDENTIFICATION</scope>
</reference>
<evidence type="ECO:0000256" key="2">
    <source>
        <dbReference type="ARBA" id="ARBA00023098"/>
    </source>
</evidence>
<dbReference type="EMBL" id="AGCU01130462">
    <property type="status" value="NOT_ANNOTATED_CDS"/>
    <property type="molecule type" value="Genomic_DNA"/>
</dbReference>
<dbReference type="PROSITE" id="PS51210">
    <property type="entry name" value="PLA2C"/>
    <property type="match status" value="1"/>
</dbReference>
<dbReference type="EMBL" id="AGCU01130465">
    <property type="status" value="NOT_ANNOTATED_CDS"/>
    <property type="molecule type" value="Genomic_DNA"/>
</dbReference>
<dbReference type="EMBL" id="AGCU01130466">
    <property type="status" value="NOT_ANNOTATED_CDS"/>
    <property type="molecule type" value="Genomic_DNA"/>
</dbReference>
<evidence type="ECO:0000259" key="4">
    <source>
        <dbReference type="PROSITE" id="PS51210"/>
    </source>
</evidence>
<dbReference type="EMBL" id="AGCU01130464">
    <property type="status" value="NOT_ANNOTATED_CDS"/>
    <property type="molecule type" value="Genomic_DNA"/>
</dbReference>
<dbReference type="GO" id="GO:0046475">
    <property type="term" value="P:glycerophospholipid catabolic process"/>
    <property type="evidence" value="ECO:0007669"/>
    <property type="project" value="TreeGrafter"/>
</dbReference>
<dbReference type="GO" id="GO:0005829">
    <property type="term" value="C:cytosol"/>
    <property type="evidence" value="ECO:0007669"/>
    <property type="project" value="TreeGrafter"/>
</dbReference>
<evidence type="ECO:0000313" key="6">
    <source>
        <dbReference type="Proteomes" id="UP000007267"/>
    </source>
</evidence>
<organism evidence="5 6">
    <name type="scientific">Pelodiscus sinensis</name>
    <name type="common">Chinese softshell turtle</name>
    <name type="synonym">Trionyx sinensis</name>
    <dbReference type="NCBI Taxonomy" id="13735"/>
    <lineage>
        <taxon>Eukaryota</taxon>
        <taxon>Metazoa</taxon>
        <taxon>Chordata</taxon>
        <taxon>Craniata</taxon>
        <taxon>Vertebrata</taxon>
        <taxon>Euteleostomi</taxon>
        <taxon>Archelosauria</taxon>
        <taxon>Testudinata</taxon>
        <taxon>Testudines</taxon>
        <taxon>Cryptodira</taxon>
        <taxon>Trionychia</taxon>
        <taxon>Trionychidae</taxon>
        <taxon>Pelodiscus</taxon>
    </lineage>
</organism>
<dbReference type="eggNOG" id="KOG1325">
    <property type="taxonomic scope" value="Eukaryota"/>
</dbReference>
<dbReference type="GO" id="GO:0005544">
    <property type="term" value="F:calcium-dependent phospholipid binding"/>
    <property type="evidence" value="ECO:0007669"/>
    <property type="project" value="TreeGrafter"/>
</dbReference>
<dbReference type="HOGENOM" id="CLU_011663_2_0_1"/>
<dbReference type="PANTHER" id="PTHR10728:SF39">
    <property type="entry name" value="CYTOSOLIC PHOSPHOLIPASE A2 GAMMA"/>
    <property type="match status" value="1"/>
</dbReference>
<reference evidence="6" key="2">
    <citation type="journal article" date="2013" name="Nat. Genet.">
        <title>The draft genomes of soft-shell turtle and green sea turtle yield insights into the development and evolution of the turtle-specific body plan.</title>
        <authorList>
            <person name="Wang Z."/>
            <person name="Pascual-Anaya J."/>
            <person name="Zadissa A."/>
            <person name="Li W."/>
            <person name="Niimura Y."/>
            <person name="Huang Z."/>
            <person name="Li C."/>
            <person name="White S."/>
            <person name="Xiong Z."/>
            <person name="Fang D."/>
            <person name="Wang B."/>
            <person name="Ming Y."/>
            <person name="Chen Y."/>
            <person name="Zheng Y."/>
            <person name="Kuraku S."/>
            <person name="Pignatelli M."/>
            <person name="Herrero J."/>
            <person name="Beal K."/>
            <person name="Nozawa M."/>
            <person name="Li Q."/>
            <person name="Wang J."/>
            <person name="Zhang H."/>
            <person name="Yu L."/>
            <person name="Shigenobu S."/>
            <person name="Wang J."/>
            <person name="Liu J."/>
            <person name="Flicek P."/>
            <person name="Searle S."/>
            <person name="Wang J."/>
            <person name="Kuratani S."/>
            <person name="Yin Y."/>
            <person name="Aken B."/>
            <person name="Zhang G."/>
            <person name="Irie N."/>
        </authorList>
    </citation>
    <scope>NUCLEOTIDE SEQUENCE [LARGE SCALE GENOMIC DNA]</scope>
    <source>
        <strain evidence="6">Daiwa-1</strain>
    </source>
</reference>
<evidence type="ECO:0000313" key="5">
    <source>
        <dbReference type="Ensembl" id="ENSPSIP00000010696.1"/>
    </source>
</evidence>
<keyword evidence="6" id="KW-1185">Reference proteome</keyword>
<dbReference type="SUPFAM" id="SSF52151">
    <property type="entry name" value="FabD/lysophospholipase-like"/>
    <property type="match status" value="1"/>
</dbReference>
<evidence type="ECO:0000256" key="1">
    <source>
        <dbReference type="ARBA" id="ARBA00022801"/>
    </source>
</evidence>
<dbReference type="SMART" id="SM00022">
    <property type="entry name" value="PLAc"/>
    <property type="match status" value="1"/>
</dbReference>
<evidence type="ECO:0000256" key="3">
    <source>
        <dbReference type="PROSITE-ProRule" id="PRU00555"/>
    </source>
</evidence>
<dbReference type="GO" id="GO:0047498">
    <property type="term" value="F:calcium-dependent phospholipase A2 activity"/>
    <property type="evidence" value="ECO:0007669"/>
    <property type="project" value="TreeGrafter"/>
</dbReference>
<accession>K7FRN6</accession>
<dbReference type="Gene3D" id="3.40.1090.10">
    <property type="entry name" value="Cytosolic phospholipase A2 catalytic domain"/>
    <property type="match status" value="1"/>
</dbReference>
<dbReference type="OMA" id="VWISICK"/>
<dbReference type="Pfam" id="PF01735">
    <property type="entry name" value="PLA2_B"/>
    <property type="match status" value="1"/>
</dbReference>
<dbReference type="GO" id="GO:0005509">
    <property type="term" value="F:calcium ion binding"/>
    <property type="evidence" value="ECO:0007669"/>
    <property type="project" value="TreeGrafter"/>
</dbReference>
<dbReference type="Ensembl" id="ENSPSIT00000010749.1">
    <property type="protein sequence ID" value="ENSPSIP00000010696.1"/>
    <property type="gene ID" value="ENSPSIG00000009516.1"/>
</dbReference>
<dbReference type="Proteomes" id="UP000007267">
    <property type="component" value="Unassembled WGS sequence"/>
</dbReference>
<dbReference type="EMBL" id="AGCU01130463">
    <property type="status" value="NOT_ANNOTATED_CDS"/>
    <property type="molecule type" value="Genomic_DNA"/>
</dbReference>